<organism evidence="8 9">
    <name type="scientific">Macrostomum lignano</name>
    <dbReference type="NCBI Taxonomy" id="282301"/>
    <lineage>
        <taxon>Eukaryota</taxon>
        <taxon>Metazoa</taxon>
        <taxon>Spiralia</taxon>
        <taxon>Lophotrochozoa</taxon>
        <taxon>Platyhelminthes</taxon>
        <taxon>Rhabditophora</taxon>
        <taxon>Macrostomorpha</taxon>
        <taxon>Macrostomida</taxon>
        <taxon>Macrostomidae</taxon>
        <taxon>Macrostomum</taxon>
    </lineage>
</organism>
<feature type="region of interest" description="Disordered" evidence="6">
    <location>
        <begin position="1408"/>
        <end position="1441"/>
    </location>
</feature>
<dbReference type="CDD" id="cd00637">
    <property type="entry name" value="7tm_classA_rhodopsin-like"/>
    <property type="match status" value="1"/>
</dbReference>
<feature type="transmembrane region" description="Helical" evidence="7">
    <location>
        <begin position="420"/>
        <end position="440"/>
    </location>
</feature>
<accession>A0A1I8GPN7</accession>
<evidence type="ECO:0000256" key="3">
    <source>
        <dbReference type="ARBA" id="ARBA00023136"/>
    </source>
</evidence>
<reference evidence="9" key="1">
    <citation type="submission" date="2016-11" db="UniProtKB">
        <authorList>
            <consortium name="WormBaseParasite"/>
        </authorList>
    </citation>
    <scope>IDENTIFICATION</scope>
</reference>
<feature type="compositionally biased region" description="Gly residues" evidence="6">
    <location>
        <begin position="1408"/>
        <end position="1433"/>
    </location>
</feature>
<evidence type="ECO:0000256" key="1">
    <source>
        <dbReference type="ARBA" id="ARBA00004308"/>
    </source>
</evidence>
<evidence type="ECO:0000256" key="2">
    <source>
        <dbReference type="ARBA" id="ARBA00022707"/>
    </source>
</evidence>
<keyword evidence="5" id="KW-0449">Lipoprotein</keyword>
<proteinExistence type="predicted"/>
<feature type="compositionally biased region" description="Gly residues" evidence="6">
    <location>
        <begin position="916"/>
        <end position="925"/>
    </location>
</feature>
<feature type="region of interest" description="Disordered" evidence="6">
    <location>
        <begin position="58"/>
        <end position="82"/>
    </location>
</feature>
<keyword evidence="8" id="KW-1185">Reference proteome</keyword>
<protein>
    <submittedName>
        <fullName evidence="9">Ragulator complex protein LAMTOR1</fullName>
    </submittedName>
</protein>
<dbReference type="GO" id="GO:0043410">
    <property type="term" value="P:positive regulation of MAPK cascade"/>
    <property type="evidence" value="ECO:0007669"/>
    <property type="project" value="InterPro"/>
</dbReference>
<keyword evidence="7" id="KW-0812">Transmembrane</keyword>
<keyword evidence="7" id="KW-1133">Transmembrane helix</keyword>
<feature type="region of interest" description="Disordered" evidence="6">
    <location>
        <begin position="1"/>
        <end position="22"/>
    </location>
</feature>
<evidence type="ECO:0000256" key="7">
    <source>
        <dbReference type="SAM" id="Phobius"/>
    </source>
</evidence>
<evidence type="ECO:0000256" key="6">
    <source>
        <dbReference type="SAM" id="MobiDB-lite"/>
    </source>
</evidence>
<sequence>CNADGAEALPLPPPSKPPPMPSSRFLARSMISRSNCGPATGMRLVFFTVTATRRWPWPRGQDMSTMGNSATGRGSCGGGGSSSGCSSGRRWLRAATSTGRLERHLQGPVAHCVAVERLNGQQGLFVVAHGDKAEAAALAGAGIADHLHRLDRAERTKQLPEDAVLGLRRQVIDEYAPTAAGRHSAVLSHHSLRQQGMVLNASRVRHQVANVVHAAVHVVALVRLDVVAGQSGQLLDRAGDFGGRCSSRAGTVSKLHRDGLAAFFRLETVQPFDGVLCLAALVEPDECDAARQAGLVVVQNAQRDDLAALVEQPLQLVLSHLLGQAADVQVGPLDRFGAGTGERHLDRLILQSQTVQRLDGLVGLLGLHVLDEGVAKALSRGTIAHQLAAFNLADASEEGAHVLLRHGRRQILENDINRRVLQSLLSLSCFSGLLLLYCLYSLSREQFQRYRLGCVLLIRWNCIADLVCLVSRAAFAQAYRFVDPLLVGHKPASWLCKFYHFFEGLTACCQVWLLALLAMERAAISVNPRFGLRWFSRLNLRIGCVLAGLMAVAAYHNYVWMFSIIELVELRAVVNHSADSSKWTLIYVCGVSSGFHDVYQVIMGLEIFCNTFSAGLISACCTAVVAYRLVRGCNGGGTGAGTGALTNRNGNQRLSRLSCSARWLRSADLDEFNLQVKLLQLCLAVFCYPPLMVTGLVRTYSFCTRSELSQALHFYLEMMIQPMKNILSSVAFTAFIVSHRLWLSRRVGKPRRRVCRGGRGPGSRPRPAVYNPEDEALAMEAFNVAEDFANIDDDQSSAAVGSNSLAVTVVIHRVTQISLTVFLLWGGDSWPLGRNTAPLLRRIASQGRKIDLHAGCRDSDAGADSLLVDPSERLLNTPHMGGCCCKEEAGSDSGERDRLLTNPVSDDDDDNVPQPNGGGAGGGPGKSDRPDVQAALSQILENVAVQVIDIGQTGPQVVERQEYTQRARQLLRAGSERLRGHQQPKRRLPVLGVGGNSGGTGAAPSLADTLGRESPPSATDLALAAELARRIAEAALSVSVRVPEDLLAARIRLSGCRSDPASPPRTCSASSTVRACSPSMASRLTFSSSSGCSTTRVLALPPADDAAAAASRRASISARVTFSGTSCLGVALCISWSCRARSSALRSIFSCTCGRASWISLTQRTRFSQRCSSVAGRPTSWLPGSSEPPLYHTASSGPARLSDRQVKGFVAPSKQGPLSQVDLEQTNRTPGGIGQLAQLVGDANSVAGPGRETKNGAGAARRRRGQSELAHGELGVLLHGVQADIAGENVEQGEDQRVGAVTAELAALPQVLLFDTADQSAVLGDPSRVPAELLLLLTDRPSGQGHQAGGVVGQTALNLYEGGDVVDRCGGRGHRSGLASSRCWSLKRQMRRLFGIWRLQNTGIGTGIGTNTGTGTGSGGSGAGAGKYSGSGQGSRPFEPSPYSAASGLTAAWTPASESVGAACNRRLTGEGWHCRRYRLNNGVLLNGQLADHLNWHRRERRRSAAGARALTGSLIRRWSRLLLAGCRGLRLAAATSYAVHAGQHGLLGDNSSVASSRCRRSRLLLLTLALRGEHNSNTVLLLGSPSLVPGSCGLIIIVDILGHLPHLQDVVLGHGADHPRIIGIPGEIRDFGRVAAVNEQQLRRPVLGVFGRLLLADLAQVPHVQAAVRTRARQDGLVVRRPLDLRLLIVANAAENPIVQQVPGHVLYNARMAAEPVALLLVAFQSNLWATLAARIGLRRMLSIVKYEHIRARRLRGNNSRILRHEPGPVHLALVVNLNLDVDFPRHRAESAVFAFVGVVVAGVELGGVVGQLDAGNQQSLPSGLVTSGSHWAVRLGHSNACVITRSYKNGVFFFQILYSSLMIRSSTVSSAASQRQHSGLNADRLALGPVEVVCTPGQLVEIHIRPDVHLARMNLHNTGSGLLVWGGEFDFAIEPTRTEQGGIEDVDAISGGNHFDLHIRLEAVQLVEQLQHGALYLAIAGLLRVESSSMKMMAGAFSLAREKASRTSLEPSPMNICTSWGPASFRNVLLVCAAQARASRVLPGGGGVRILTDNGQEISLPSASFNHGRFALALRVQVNIGAVGLFGSVNVQQFNYVGH</sequence>
<feature type="compositionally biased region" description="Polar residues" evidence="6">
    <location>
        <begin position="62"/>
        <end position="71"/>
    </location>
</feature>
<dbReference type="GO" id="GO:0031902">
    <property type="term" value="C:late endosome membrane"/>
    <property type="evidence" value="ECO:0007669"/>
    <property type="project" value="InterPro"/>
</dbReference>
<evidence type="ECO:0000256" key="5">
    <source>
        <dbReference type="ARBA" id="ARBA00023288"/>
    </source>
</evidence>
<evidence type="ECO:0000256" key="4">
    <source>
        <dbReference type="ARBA" id="ARBA00023139"/>
    </source>
</evidence>
<dbReference type="WBParaSite" id="maker-uti_cns_0002548-snap-gene-0.4-mRNA-1">
    <property type="protein sequence ID" value="maker-uti_cns_0002548-snap-gene-0.4-mRNA-1"/>
    <property type="gene ID" value="maker-uti_cns_0002548-snap-gene-0.4"/>
</dbReference>
<keyword evidence="3 7" id="KW-0472">Membrane</keyword>
<feature type="region of interest" description="Disordered" evidence="6">
    <location>
        <begin position="1245"/>
        <end position="1265"/>
    </location>
</feature>
<dbReference type="InterPro" id="IPR028209">
    <property type="entry name" value="LAMTOR1/MEH1"/>
</dbReference>
<feature type="region of interest" description="Disordered" evidence="6">
    <location>
        <begin position="879"/>
        <end position="931"/>
    </location>
</feature>
<feature type="transmembrane region" description="Helical" evidence="7">
    <location>
        <begin position="452"/>
        <end position="478"/>
    </location>
</feature>
<feature type="transmembrane region" description="Helical" evidence="7">
    <location>
        <begin position="498"/>
        <end position="517"/>
    </location>
</feature>
<dbReference type="GO" id="GO:0032008">
    <property type="term" value="P:positive regulation of TOR signaling"/>
    <property type="evidence" value="ECO:0007669"/>
    <property type="project" value="InterPro"/>
</dbReference>
<keyword evidence="4" id="KW-0564">Palmitate</keyword>
<name>A0A1I8GPN7_9PLAT</name>
<evidence type="ECO:0000313" key="9">
    <source>
        <dbReference type="WBParaSite" id="maker-uti_cns_0002548-snap-gene-0.4-mRNA-1"/>
    </source>
</evidence>
<dbReference type="GO" id="GO:0016197">
    <property type="term" value="P:endosomal transport"/>
    <property type="evidence" value="ECO:0007669"/>
    <property type="project" value="InterPro"/>
</dbReference>
<feature type="compositionally biased region" description="Basic and acidic residues" evidence="6">
    <location>
        <begin position="885"/>
        <end position="899"/>
    </location>
</feature>
<dbReference type="GO" id="GO:0001919">
    <property type="term" value="P:regulation of receptor recycling"/>
    <property type="evidence" value="ECO:0007669"/>
    <property type="project" value="InterPro"/>
</dbReference>
<dbReference type="GO" id="GO:0042632">
    <property type="term" value="P:cholesterol homeostasis"/>
    <property type="evidence" value="ECO:0007669"/>
    <property type="project" value="InterPro"/>
</dbReference>
<dbReference type="GO" id="GO:0045121">
    <property type="term" value="C:membrane raft"/>
    <property type="evidence" value="ECO:0007669"/>
    <property type="project" value="InterPro"/>
</dbReference>
<comment type="subcellular location">
    <subcellularLocation>
        <location evidence="1">Endomembrane system</location>
    </subcellularLocation>
</comment>
<keyword evidence="2" id="KW-0519">Myristate</keyword>
<dbReference type="GO" id="GO:0007040">
    <property type="term" value="P:lysosome organization"/>
    <property type="evidence" value="ECO:0007669"/>
    <property type="project" value="InterPro"/>
</dbReference>
<evidence type="ECO:0000313" key="8">
    <source>
        <dbReference type="Proteomes" id="UP000095280"/>
    </source>
</evidence>
<dbReference type="GO" id="GO:0071230">
    <property type="term" value="P:cellular response to amino acid stimulus"/>
    <property type="evidence" value="ECO:0007669"/>
    <property type="project" value="InterPro"/>
</dbReference>
<dbReference type="GO" id="GO:0071986">
    <property type="term" value="C:Ragulator complex"/>
    <property type="evidence" value="ECO:0007669"/>
    <property type="project" value="InterPro"/>
</dbReference>
<feature type="region of interest" description="Disordered" evidence="6">
    <location>
        <begin position="978"/>
        <end position="1015"/>
    </location>
</feature>
<feature type="compositionally biased region" description="Gly residues" evidence="6">
    <location>
        <begin position="992"/>
        <end position="1001"/>
    </location>
</feature>
<dbReference type="Pfam" id="PF15454">
    <property type="entry name" value="LAMTOR"/>
    <property type="match status" value="1"/>
</dbReference>
<feature type="transmembrane region" description="Helical" evidence="7">
    <location>
        <begin position="538"/>
        <end position="558"/>
    </location>
</feature>
<feature type="compositionally biased region" description="Pro residues" evidence="6">
    <location>
        <begin position="10"/>
        <end position="21"/>
    </location>
</feature>
<dbReference type="Gene3D" id="1.20.1070.10">
    <property type="entry name" value="Rhodopsin 7-helix transmembrane proteins"/>
    <property type="match status" value="1"/>
</dbReference>
<dbReference type="SMART" id="SM01262">
    <property type="entry name" value="LAMTOR"/>
    <property type="match status" value="1"/>
</dbReference>
<dbReference type="Proteomes" id="UP000095280">
    <property type="component" value="Unplaced"/>
</dbReference>